<sequence>MARGQIEKRGQRRRKLKPVILIVTEGSQTEPKYFEHYRSRQTNIDIRVVGSHTKGGETDYLALIRKAVEYQSKNQLSISNGDAVWVVADGDVNYNTPDPIAAKDKLLSKAQKMADAKGIHIALSNPCFEFWYLLHFQYTTKFFKDYPAVKNALTTYLPDYEKTGDVYSQLSAHTTNALQNAKRVEQYHLQNGSSKPFGIAVNPFTDIYQLVESLL</sequence>
<dbReference type="AlphaFoldDB" id="A0A096B996"/>
<evidence type="ECO:0000313" key="1">
    <source>
        <dbReference type="EMBL" id="KGF55616.1"/>
    </source>
</evidence>
<comment type="caution">
    <text evidence="1">The sequence shown here is derived from an EMBL/GenBank/DDBJ whole genome shotgun (WGS) entry which is preliminary data.</text>
</comment>
<reference evidence="1 2" key="1">
    <citation type="submission" date="2011-08" db="EMBL/GenBank/DDBJ databases">
        <title>The Genome Sequence of Clostridium orbiscindens 1_3_50AFAA.</title>
        <authorList>
            <consortium name="The Broad Institute Genome Sequencing Platform"/>
            <person name="Earl A."/>
            <person name="Ward D."/>
            <person name="Feldgarden M."/>
            <person name="Gevers D."/>
            <person name="Daigneault M."/>
            <person name="Strauss J."/>
            <person name="Allen-Vercoe E."/>
            <person name="Young S.K."/>
            <person name="Zeng Q."/>
            <person name="Gargeya S."/>
            <person name="Fitzgerald M."/>
            <person name="Haas B."/>
            <person name="Abouelleil A."/>
            <person name="Alvarado L."/>
            <person name="Arachchi H.M."/>
            <person name="Berlin A."/>
            <person name="Brown A."/>
            <person name="Chapman S.B."/>
            <person name="Chen Z."/>
            <person name="Dunbar C."/>
            <person name="Freedman E."/>
            <person name="Gearin G."/>
            <person name="Gellesch M."/>
            <person name="Goldberg J."/>
            <person name="Griggs A."/>
            <person name="Gujja S."/>
            <person name="Heiman D."/>
            <person name="Howarth C."/>
            <person name="Larson L."/>
            <person name="Lui A."/>
            <person name="MacDonald P.J.P."/>
            <person name="Montmayeur A."/>
            <person name="Murphy C."/>
            <person name="Neiman D."/>
            <person name="Pearson M."/>
            <person name="Priest M."/>
            <person name="Roberts A."/>
            <person name="Saif S."/>
            <person name="Shea T."/>
            <person name="Shenoy N."/>
            <person name="Sisk P."/>
            <person name="Stolte C."/>
            <person name="Sykes S."/>
            <person name="Wortman J."/>
            <person name="Nusbaum C."/>
            <person name="Birren B."/>
        </authorList>
    </citation>
    <scope>NUCLEOTIDE SEQUENCE [LARGE SCALE GENOMIC DNA]</scope>
    <source>
        <strain evidence="1 2">1_3_50AFAA</strain>
    </source>
</reference>
<gene>
    <name evidence="1" type="ORF">HMPREF9460_01929</name>
</gene>
<name>A0A096B996_FLAPL</name>
<dbReference type="RefSeq" id="WP_044941033.1">
    <property type="nucleotide sequence ID" value="NZ_KN174163.1"/>
</dbReference>
<dbReference type="InterPro" id="IPR025591">
    <property type="entry name" value="RloB"/>
</dbReference>
<evidence type="ECO:0008006" key="3">
    <source>
        <dbReference type="Google" id="ProtNLM"/>
    </source>
</evidence>
<dbReference type="eggNOG" id="ENOG502ZAH1">
    <property type="taxonomic scope" value="Bacteria"/>
</dbReference>
<dbReference type="EMBL" id="ADLO01000056">
    <property type="protein sequence ID" value="KGF55616.1"/>
    <property type="molecule type" value="Genomic_DNA"/>
</dbReference>
<dbReference type="Pfam" id="PF13707">
    <property type="entry name" value="RloB"/>
    <property type="match status" value="1"/>
</dbReference>
<dbReference type="Proteomes" id="UP000029585">
    <property type="component" value="Unassembled WGS sequence"/>
</dbReference>
<proteinExistence type="predicted"/>
<organism evidence="1 2">
    <name type="scientific">Flavonifractor plautii 1_3_50AFAA</name>
    <dbReference type="NCBI Taxonomy" id="742738"/>
    <lineage>
        <taxon>Bacteria</taxon>
        <taxon>Bacillati</taxon>
        <taxon>Bacillota</taxon>
        <taxon>Clostridia</taxon>
        <taxon>Eubacteriales</taxon>
        <taxon>Oscillospiraceae</taxon>
        <taxon>Flavonifractor</taxon>
    </lineage>
</organism>
<dbReference type="HOGENOM" id="CLU_090993_1_0_9"/>
<accession>A0A096B996</accession>
<protein>
    <recommendedName>
        <fullName evidence="3">RloB-like protein</fullName>
    </recommendedName>
</protein>
<keyword evidence="2" id="KW-1185">Reference proteome</keyword>
<evidence type="ECO:0000313" key="2">
    <source>
        <dbReference type="Proteomes" id="UP000029585"/>
    </source>
</evidence>
<dbReference type="PATRIC" id="fig|742738.3.peg.1982"/>